<accession>A0A371YRA0</accession>
<name>A0A371YRA0_9GAMM</name>
<feature type="chain" id="PRO_5016852756" evidence="1">
    <location>
        <begin position="21"/>
        <end position="234"/>
    </location>
</feature>
<dbReference type="OrthoDB" id="6682426at2"/>
<keyword evidence="1" id="KW-0732">Signal</keyword>
<organism evidence="3 4">
    <name type="scientific">Acinetobacter sichuanensis</name>
    <dbReference type="NCBI Taxonomy" id="2136183"/>
    <lineage>
        <taxon>Bacteria</taxon>
        <taxon>Pseudomonadati</taxon>
        <taxon>Pseudomonadota</taxon>
        <taxon>Gammaproteobacteria</taxon>
        <taxon>Moraxellales</taxon>
        <taxon>Moraxellaceae</taxon>
        <taxon>Acinetobacter</taxon>
    </lineage>
</organism>
<reference evidence="2" key="4">
    <citation type="submission" date="2024-09" db="EMBL/GenBank/DDBJ databases">
        <authorList>
            <person name="Sun Q."/>
            <person name="Mori K."/>
        </authorList>
    </citation>
    <scope>NUCLEOTIDE SEQUENCE</scope>
    <source>
        <strain evidence="2">KCTC 62575</strain>
    </source>
</reference>
<reference evidence="3 4" key="2">
    <citation type="submission" date="2018-08" db="EMBL/GenBank/DDBJ databases">
        <title>The draft genome of Acinetobacter sichuanensis strain WCHAc060041.</title>
        <authorList>
            <person name="Qin J."/>
            <person name="Feng Y."/>
            <person name="Zong Z."/>
        </authorList>
    </citation>
    <scope>NUCLEOTIDE SEQUENCE [LARGE SCALE GENOMIC DNA]</scope>
    <source>
        <strain evidence="3 4">WCHAc060041</strain>
    </source>
</reference>
<dbReference type="EMBL" id="PYIX02000010">
    <property type="protein sequence ID" value="RFC84006.1"/>
    <property type="molecule type" value="Genomic_DNA"/>
</dbReference>
<dbReference type="AlphaFoldDB" id="A0A371YRA0"/>
<evidence type="ECO:0000313" key="4">
    <source>
        <dbReference type="Proteomes" id="UP000240957"/>
    </source>
</evidence>
<dbReference type="Proteomes" id="UP000240957">
    <property type="component" value="Unassembled WGS sequence"/>
</dbReference>
<keyword evidence="5" id="KW-1185">Reference proteome</keyword>
<evidence type="ECO:0000313" key="3">
    <source>
        <dbReference type="EMBL" id="RFC84006.1"/>
    </source>
</evidence>
<evidence type="ECO:0000313" key="5">
    <source>
        <dbReference type="Proteomes" id="UP001595455"/>
    </source>
</evidence>
<dbReference type="Proteomes" id="UP001595455">
    <property type="component" value="Unassembled WGS sequence"/>
</dbReference>
<sequence length="234" mass="27143">MLKFNFILILLFSFCPFSFATEHDNHTQTLSSEPNIRTLKIIEHTNLDTQNYIWQFELTLNSQEKTITYTLLNPSPKWTVLNQRASELAQNYTYEKLENLNQSENKNANNDPTIQSLPVYHLNIRFPQGIAWKKQPRFQRLADASARLCKLQPNDANYESAVIHKNRSYTFNTQLYMHANGQVNYVDLLNPSSNPQLNQLIYKELISSQFQPFNENGVPASFKAEQPILLVCPD</sequence>
<comment type="caution">
    <text evidence="3">The sequence shown here is derived from an EMBL/GenBank/DDBJ whole genome shotgun (WGS) entry which is preliminary data.</text>
</comment>
<proteinExistence type="predicted"/>
<dbReference type="EMBL" id="JBHRSF010000014">
    <property type="protein sequence ID" value="MFC2995004.1"/>
    <property type="molecule type" value="Genomic_DNA"/>
</dbReference>
<protein>
    <submittedName>
        <fullName evidence="3">Uncharacterized protein</fullName>
    </submittedName>
</protein>
<evidence type="ECO:0000313" key="2">
    <source>
        <dbReference type="EMBL" id="MFC2995004.1"/>
    </source>
</evidence>
<reference evidence="2" key="1">
    <citation type="journal article" date="2014" name="Int. J. Syst. Evol. Microbiol.">
        <title>Complete genome of a new Firmicutes species belonging to the dominant human colonic microbiota ('Ruminococcus bicirculans') reveals two chromosomes and a selective capacity to utilize plant glucans.</title>
        <authorList>
            <consortium name="NISC Comparative Sequencing Program"/>
            <person name="Wegmann U."/>
            <person name="Louis P."/>
            <person name="Goesmann A."/>
            <person name="Henrissat B."/>
            <person name="Duncan S.H."/>
            <person name="Flint H.J."/>
        </authorList>
    </citation>
    <scope>NUCLEOTIDE SEQUENCE</scope>
    <source>
        <strain evidence="2">KCTC 62575</strain>
    </source>
</reference>
<dbReference type="RefSeq" id="WP_107007801.1">
    <property type="nucleotide sequence ID" value="NZ_JBHRSF010000014.1"/>
</dbReference>
<evidence type="ECO:0000256" key="1">
    <source>
        <dbReference type="SAM" id="SignalP"/>
    </source>
</evidence>
<gene>
    <name evidence="2" type="ORF">ACFODO_06915</name>
    <name evidence="3" type="ORF">C9E89_008415</name>
</gene>
<reference evidence="5" key="3">
    <citation type="journal article" date="2019" name="Int. J. Syst. Evol. Microbiol.">
        <title>The Global Catalogue of Microorganisms (GCM) 10K type strain sequencing project: providing services to taxonomists for standard genome sequencing and annotation.</title>
        <authorList>
            <consortium name="The Broad Institute Genomics Platform"/>
            <consortium name="The Broad Institute Genome Sequencing Center for Infectious Disease"/>
            <person name="Wu L."/>
            <person name="Ma J."/>
        </authorList>
    </citation>
    <scope>NUCLEOTIDE SEQUENCE [LARGE SCALE GENOMIC DNA]</scope>
    <source>
        <strain evidence="5">KCTC 62575</strain>
    </source>
</reference>
<feature type="signal peptide" evidence="1">
    <location>
        <begin position="1"/>
        <end position="20"/>
    </location>
</feature>